<dbReference type="Gene3D" id="1.20.1730.10">
    <property type="entry name" value="Sodium/glucose cotransporter"/>
    <property type="match status" value="1"/>
</dbReference>
<keyword evidence="7 10" id="KW-1133">Transmembrane helix</keyword>
<feature type="transmembrane region" description="Helical" evidence="10">
    <location>
        <begin position="169"/>
        <end position="190"/>
    </location>
</feature>
<gene>
    <name evidence="11" type="ORF">GCM10023235_04300</name>
</gene>
<comment type="subcellular location">
    <subcellularLocation>
        <location evidence="1">Cell membrane</location>
        <topology evidence="1">Multi-pass membrane protein</topology>
    </subcellularLocation>
</comment>
<evidence type="ECO:0000256" key="5">
    <source>
        <dbReference type="ARBA" id="ARBA00022692"/>
    </source>
</evidence>
<feature type="transmembrane region" description="Helical" evidence="10">
    <location>
        <begin position="347"/>
        <end position="375"/>
    </location>
</feature>
<evidence type="ECO:0000313" key="11">
    <source>
        <dbReference type="EMBL" id="GAA4832988.1"/>
    </source>
</evidence>
<reference evidence="12" key="1">
    <citation type="journal article" date="2019" name="Int. J. Syst. Evol. Microbiol.">
        <title>The Global Catalogue of Microorganisms (GCM) 10K type strain sequencing project: providing services to taxonomists for standard genome sequencing and annotation.</title>
        <authorList>
            <consortium name="The Broad Institute Genomics Platform"/>
            <consortium name="The Broad Institute Genome Sequencing Center for Infectious Disease"/>
            <person name="Wu L."/>
            <person name="Ma J."/>
        </authorList>
    </citation>
    <scope>NUCLEOTIDE SEQUENCE [LARGE SCALE GENOMIC DNA]</scope>
    <source>
        <strain evidence="12">JCM 13006</strain>
    </source>
</reference>
<dbReference type="PROSITE" id="PS50283">
    <property type="entry name" value="NA_SOLUT_SYMP_3"/>
    <property type="match status" value="1"/>
</dbReference>
<dbReference type="InterPro" id="IPR001734">
    <property type="entry name" value="Na/solute_symporter"/>
</dbReference>
<evidence type="ECO:0000256" key="10">
    <source>
        <dbReference type="SAM" id="Phobius"/>
    </source>
</evidence>
<dbReference type="Pfam" id="PF00474">
    <property type="entry name" value="SSF"/>
    <property type="match status" value="1"/>
</dbReference>
<keyword evidence="3" id="KW-0813">Transport</keyword>
<feature type="transmembrane region" description="Helical" evidence="10">
    <location>
        <begin position="20"/>
        <end position="39"/>
    </location>
</feature>
<protein>
    <submittedName>
        <fullName evidence="11">Cation acetate symporter</fullName>
    </submittedName>
</protein>
<dbReference type="PANTHER" id="PTHR48086">
    <property type="entry name" value="SODIUM/PROLINE SYMPORTER-RELATED"/>
    <property type="match status" value="1"/>
</dbReference>
<feature type="transmembrane region" description="Helical" evidence="10">
    <location>
        <begin position="202"/>
        <end position="221"/>
    </location>
</feature>
<feature type="transmembrane region" description="Helical" evidence="10">
    <location>
        <begin position="421"/>
        <end position="445"/>
    </location>
</feature>
<accession>A0ABP9DC83</accession>
<evidence type="ECO:0000256" key="7">
    <source>
        <dbReference type="ARBA" id="ARBA00022989"/>
    </source>
</evidence>
<feature type="transmembrane region" description="Helical" evidence="10">
    <location>
        <begin position="59"/>
        <end position="81"/>
    </location>
</feature>
<feature type="transmembrane region" description="Helical" evidence="10">
    <location>
        <begin position="491"/>
        <end position="510"/>
    </location>
</feature>
<dbReference type="PANTHER" id="PTHR48086:SF6">
    <property type="entry name" value="CATION_ACETATE SYMPORTER ACTP"/>
    <property type="match status" value="1"/>
</dbReference>
<proteinExistence type="inferred from homology"/>
<comment type="similarity">
    <text evidence="2 9">Belongs to the sodium:solute symporter (SSF) (TC 2.A.21) family.</text>
</comment>
<keyword evidence="4" id="KW-1003">Cell membrane</keyword>
<dbReference type="EMBL" id="BAABIS010000001">
    <property type="protein sequence ID" value="GAA4832988.1"/>
    <property type="molecule type" value="Genomic_DNA"/>
</dbReference>
<evidence type="ECO:0000256" key="6">
    <source>
        <dbReference type="ARBA" id="ARBA00022847"/>
    </source>
</evidence>
<keyword evidence="8 10" id="KW-0472">Membrane</keyword>
<evidence type="ECO:0000313" key="12">
    <source>
        <dbReference type="Proteomes" id="UP001501752"/>
    </source>
</evidence>
<evidence type="ECO:0000256" key="3">
    <source>
        <dbReference type="ARBA" id="ARBA00022448"/>
    </source>
</evidence>
<feature type="transmembrane region" description="Helical" evidence="10">
    <location>
        <begin position="395"/>
        <end position="415"/>
    </location>
</feature>
<evidence type="ECO:0000256" key="9">
    <source>
        <dbReference type="RuleBase" id="RU362091"/>
    </source>
</evidence>
<comment type="caution">
    <text evidence="11">The sequence shown here is derived from an EMBL/GenBank/DDBJ whole genome shotgun (WGS) entry which is preliminary data.</text>
</comment>
<name>A0ABP9DC83_9ACTN</name>
<organism evidence="11 12">
    <name type="scientific">Kitasatospora terrestris</name>
    <dbReference type="NCBI Taxonomy" id="258051"/>
    <lineage>
        <taxon>Bacteria</taxon>
        <taxon>Bacillati</taxon>
        <taxon>Actinomycetota</taxon>
        <taxon>Actinomycetes</taxon>
        <taxon>Kitasatosporales</taxon>
        <taxon>Streptomycetaceae</taxon>
        <taxon>Kitasatospora</taxon>
    </lineage>
</organism>
<feature type="transmembrane region" description="Helical" evidence="10">
    <location>
        <begin position="257"/>
        <end position="280"/>
    </location>
</feature>
<dbReference type="Proteomes" id="UP001501752">
    <property type="component" value="Unassembled WGS sequence"/>
</dbReference>
<evidence type="ECO:0000256" key="8">
    <source>
        <dbReference type="ARBA" id="ARBA00023136"/>
    </source>
</evidence>
<evidence type="ECO:0000256" key="2">
    <source>
        <dbReference type="ARBA" id="ARBA00006434"/>
    </source>
</evidence>
<dbReference type="InterPro" id="IPR050277">
    <property type="entry name" value="Sodium:Solute_Symporter"/>
</dbReference>
<keyword evidence="6" id="KW-0769">Symport</keyword>
<feature type="transmembrane region" description="Helical" evidence="10">
    <location>
        <begin position="130"/>
        <end position="149"/>
    </location>
</feature>
<keyword evidence="5 10" id="KW-0812">Transmembrane</keyword>
<evidence type="ECO:0000256" key="4">
    <source>
        <dbReference type="ARBA" id="ARBA00022475"/>
    </source>
</evidence>
<sequence length="537" mass="53913">MTASAVLLAADQGSLLSPLTAFLVVICLCFLLCLVAGVANDTAADFWTAERSMPALRNALALCGDYLPATALLSPVGTVALAGYDGMATAASAAASTAVLLVLAEPLRNTGRFTLGSVLASRAPGPAGRAARIAGAVTTLAVCVPLAVVQLRVAGEATAYVLGSRTPGAALVCTVLSGLLITTFAAFGGMRGTGMIQTGKTLLVLGVVVALAVAAGGALHWDFDALMDRSAIGGGGAAVFHAPGLLFGPGAPGPLEQFSLCLTVALGSAVVPPLLMRVGASLDGRAARRATGCAAAVISVFYGLVVLLGLAAAAVVGVRGIATDDPQGNSALLLLTDALAHGAGGRVLFTAVACAVFVTALASVAGLTLAGAAALSHDLHTGVLRRGRSTDRRELAAAQWSIVAVGVVAVGLAVLLRGWSILFLASFAAAAAASVILPALLYTLFWPGFSRLGMLWTLHGSLACCVLLQLFGPTVSGQPYSLLPGVDFHWFPLQNIAVATVPVGFLLGWAGSRLRPPTPAERAACTAAETAVLVGRT</sequence>
<dbReference type="InterPro" id="IPR038377">
    <property type="entry name" value="Na/Glc_symporter_sf"/>
</dbReference>
<evidence type="ECO:0000256" key="1">
    <source>
        <dbReference type="ARBA" id="ARBA00004651"/>
    </source>
</evidence>
<feature type="transmembrane region" description="Helical" evidence="10">
    <location>
        <begin position="87"/>
        <end position="104"/>
    </location>
</feature>
<feature type="transmembrane region" description="Helical" evidence="10">
    <location>
        <begin position="292"/>
        <end position="316"/>
    </location>
</feature>
<keyword evidence="12" id="KW-1185">Reference proteome</keyword>
<dbReference type="RefSeq" id="WP_345695029.1">
    <property type="nucleotide sequence ID" value="NZ_BAABIS010000001.1"/>
</dbReference>
<feature type="transmembrane region" description="Helical" evidence="10">
    <location>
        <begin position="452"/>
        <end position="471"/>
    </location>
</feature>